<keyword evidence="10" id="KW-0804">Transcription</keyword>
<accession>A0AAX7VSD8</accession>
<keyword evidence="21" id="KW-1185">Reference proteome</keyword>
<dbReference type="GO" id="GO:0010557">
    <property type="term" value="P:positive regulation of macromolecule biosynthetic process"/>
    <property type="evidence" value="ECO:0007669"/>
    <property type="project" value="UniProtKB-ARBA"/>
</dbReference>
<gene>
    <name evidence="20" type="primary">CTCF</name>
</gene>
<proteinExistence type="inferred from homology"/>
<feature type="compositionally biased region" description="Acidic residues" evidence="18">
    <location>
        <begin position="113"/>
        <end position="122"/>
    </location>
</feature>
<dbReference type="FunFam" id="3.30.160.60:FF:000420">
    <property type="entry name" value="Putative transcriptional repressor ctcf"/>
    <property type="match status" value="1"/>
</dbReference>
<dbReference type="SMART" id="SM00355">
    <property type="entry name" value="ZnF_C2H2"/>
    <property type="match status" value="11"/>
</dbReference>
<feature type="domain" description="C2H2-type" evidence="19">
    <location>
        <begin position="435"/>
        <end position="462"/>
    </location>
</feature>
<feature type="domain" description="C2H2-type" evidence="19">
    <location>
        <begin position="291"/>
        <end position="318"/>
    </location>
</feature>
<dbReference type="InterPro" id="IPR050331">
    <property type="entry name" value="Zinc_finger"/>
</dbReference>
<evidence type="ECO:0000256" key="5">
    <source>
        <dbReference type="ARBA" id="ARBA00022771"/>
    </source>
</evidence>
<feature type="domain" description="C2H2-type" evidence="19">
    <location>
        <begin position="206"/>
        <end position="233"/>
    </location>
</feature>
<dbReference type="GeneTree" id="ENSGT00940000156672"/>
<keyword evidence="5 17" id="KW-0863">Zinc-finger</keyword>
<keyword evidence="3" id="KW-0479">Metal-binding</keyword>
<dbReference type="FunFam" id="3.30.160.60:FF:000283">
    <property type="entry name" value="Putative transcriptional repressor ctcf"/>
    <property type="match status" value="1"/>
</dbReference>
<evidence type="ECO:0000256" key="6">
    <source>
        <dbReference type="ARBA" id="ARBA00022833"/>
    </source>
</evidence>
<evidence type="ECO:0000256" key="13">
    <source>
        <dbReference type="ARBA" id="ARBA00069362"/>
    </source>
</evidence>
<feature type="domain" description="C2H2-type" evidence="19">
    <location>
        <begin position="319"/>
        <end position="346"/>
    </location>
</feature>
<dbReference type="SUPFAM" id="SSF57667">
    <property type="entry name" value="beta-beta-alpha zinc fingers"/>
    <property type="match status" value="7"/>
</dbReference>
<comment type="similarity">
    <text evidence="12">Belongs to the CTCF zinc-finger protein family.</text>
</comment>
<reference evidence="20" key="1">
    <citation type="submission" date="2018-05" db="EMBL/GenBank/DDBJ databases">
        <authorList>
            <person name="Datahose"/>
        </authorList>
    </citation>
    <scope>NUCLEOTIDE SEQUENCE</scope>
</reference>
<organism evidence="20 21">
    <name type="scientific">Astatotilapia calliptera</name>
    <name type="common">Eastern happy</name>
    <name type="synonym">Chromis callipterus</name>
    <dbReference type="NCBI Taxonomy" id="8154"/>
    <lineage>
        <taxon>Eukaryota</taxon>
        <taxon>Metazoa</taxon>
        <taxon>Chordata</taxon>
        <taxon>Craniata</taxon>
        <taxon>Vertebrata</taxon>
        <taxon>Euteleostomi</taxon>
        <taxon>Actinopterygii</taxon>
        <taxon>Neopterygii</taxon>
        <taxon>Teleostei</taxon>
        <taxon>Neoteleostei</taxon>
        <taxon>Acanthomorphata</taxon>
        <taxon>Ovalentaria</taxon>
        <taxon>Cichlomorphae</taxon>
        <taxon>Cichliformes</taxon>
        <taxon>Cichlidae</taxon>
        <taxon>African cichlids</taxon>
        <taxon>Pseudocrenilabrinae</taxon>
        <taxon>Haplochromini</taxon>
        <taxon>Astatotilapia</taxon>
    </lineage>
</organism>
<dbReference type="PROSITE" id="PS50157">
    <property type="entry name" value="ZINC_FINGER_C2H2_2"/>
    <property type="match status" value="11"/>
</dbReference>
<dbReference type="Pfam" id="PF00096">
    <property type="entry name" value="zf-C2H2"/>
    <property type="match status" value="5"/>
</dbReference>
<dbReference type="GO" id="GO:0006355">
    <property type="term" value="P:regulation of DNA-templated transcription"/>
    <property type="evidence" value="ECO:0007669"/>
    <property type="project" value="UniProtKB-ARBA"/>
</dbReference>
<evidence type="ECO:0000256" key="2">
    <source>
        <dbReference type="ARBA" id="ARBA00022491"/>
    </source>
</evidence>
<evidence type="ECO:0000256" key="1">
    <source>
        <dbReference type="ARBA" id="ARBA00004123"/>
    </source>
</evidence>
<evidence type="ECO:0000256" key="18">
    <source>
        <dbReference type="SAM" id="MobiDB-lite"/>
    </source>
</evidence>
<evidence type="ECO:0000256" key="10">
    <source>
        <dbReference type="ARBA" id="ARBA00023163"/>
    </source>
</evidence>
<keyword evidence="8" id="KW-0238">DNA-binding</keyword>
<keyword evidence="7" id="KW-0805">Transcription regulation</keyword>
<feature type="region of interest" description="Disordered" evidence="18">
    <location>
        <begin position="518"/>
        <end position="556"/>
    </location>
</feature>
<feature type="domain" description="C2H2-type" evidence="19">
    <location>
        <begin position="463"/>
        <end position="486"/>
    </location>
</feature>
<feature type="domain" description="C2H2-type" evidence="19">
    <location>
        <begin position="262"/>
        <end position="290"/>
    </location>
</feature>
<dbReference type="PANTHER" id="PTHR16515:SF49">
    <property type="entry name" value="GASTRULA ZINC FINGER PROTEIN XLCGF49.1-LIKE-RELATED"/>
    <property type="match status" value="1"/>
</dbReference>
<evidence type="ECO:0000256" key="9">
    <source>
        <dbReference type="ARBA" id="ARBA00023159"/>
    </source>
</evidence>
<comment type="subcellular location">
    <subcellularLocation>
        <location evidence="1">Nucleus</location>
    </subcellularLocation>
</comment>
<evidence type="ECO:0000259" key="19">
    <source>
        <dbReference type="PROSITE" id="PS50157"/>
    </source>
</evidence>
<evidence type="ECO:0000313" key="21">
    <source>
        <dbReference type="Proteomes" id="UP000265100"/>
    </source>
</evidence>
<dbReference type="InterPro" id="IPR056438">
    <property type="entry name" value="Znf-C2H2_CTCF"/>
</dbReference>
<dbReference type="AlphaFoldDB" id="A0AAX7VSD8"/>
<dbReference type="GO" id="GO:0008270">
    <property type="term" value="F:zinc ion binding"/>
    <property type="evidence" value="ECO:0007669"/>
    <property type="project" value="UniProtKB-KW"/>
</dbReference>
<dbReference type="Proteomes" id="UP000265100">
    <property type="component" value="Chromosome 7"/>
</dbReference>
<dbReference type="GO" id="GO:0003677">
    <property type="term" value="F:DNA binding"/>
    <property type="evidence" value="ECO:0007669"/>
    <property type="project" value="UniProtKB-KW"/>
</dbReference>
<evidence type="ECO:0000256" key="15">
    <source>
        <dbReference type="ARBA" id="ARBA00079129"/>
    </source>
</evidence>
<feature type="domain" description="C2H2-type" evidence="19">
    <location>
        <begin position="495"/>
        <end position="522"/>
    </location>
</feature>
<dbReference type="FunFam" id="3.30.160.60:FF:000373">
    <property type="entry name" value="Putative transcriptional repressor ctcf"/>
    <property type="match status" value="1"/>
</dbReference>
<keyword evidence="9" id="KW-0010">Activator</keyword>
<evidence type="ECO:0000313" key="20">
    <source>
        <dbReference type="Ensembl" id="ENSACLP00000084042.1"/>
    </source>
</evidence>
<keyword evidence="4" id="KW-0677">Repeat</keyword>
<dbReference type="InterPro" id="IPR013087">
    <property type="entry name" value="Znf_C2H2_type"/>
</dbReference>
<dbReference type="FunFam" id="3.30.160.60:FF:000123">
    <property type="entry name" value="transcriptional repressor CTCF isoform X1"/>
    <property type="match status" value="1"/>
</dbReference>
<dbReference type="FunFam" id="3.30.160.60:FF:000049">
    <property type="entry name" value="transcriptional repressor CTCF isoform X1"/>
    <property type="match status" value="2"/>
</dbReference>
<name>A0AAX7VSD8_ASTCA</name>
<dbReference type="Pfam" id="PF23611">
    <property type="entry name" value="zf-C2H2_16"/>
    <property type="match status" value="1"/>
</dbReference>
<protein>
    <recommendedName>
        <fullName evidence="13">Transcriptional repressor CTCF</fullName>
    </recommendedName>
    <alternativeName>
        <fullName evidence="14">11-zinc finger protein</fullName>
    </alternativeName>
    <alternativeName>
        <fullName evidence="15">CCCTC-binding factor</fullName>
    </alternativeName>
    <alternativeName>
        <fullName evidence="16">CTCFL paralog</fullName>
    </alternativeName>
</protein>
<evidence type="ECO:0000256" key="8">
    <source>
        <dbReference type="ARBA" id="ARBA00023125"/>
    </source>
</evidence>
<keyword evidence="2" id="KW-0678">Repressor</keyword>
<evidence type="ECO:0000256" key="14">
    <source>
        <dbReference type="ARBA" id="ARBA00077042"/>
    </source>
</evidence>
<dbReference type="PROSITE" id="PS00028">
    <property type="entry name" value="ZINC_FINGER_C2H2_1"/>
    <property type="match status" value="8"/>
</dbReference>
<evidence type="ECO:0000256" key="7">
    <source>
        <dbReference type="ARBA" id="ARBA00023015"/>
    </source>
</evidence>
<feature type="domain" description="C2H2-type" evidence="19">
    <location>
        <begin position="377"/>
        <end position="401"/>
    </location>
</feature>
<evidence type="ECO:0000256" key="11">
    <source>
        <dbReference type="ARBA" id="ARBA00023242"/>
    </source>
</evidence>
<keyword evidence="11" id="KW-0539">Nucleus</keyword>
<reference evidence="20" key="2">
    <citation type="submission" date="2025-08" db="UniProtKB">
        <authorList>
            <consortium name="Ensembl"/>
        </authorList>
    </citation>
    <scope>IDENTIFICATION</scope>
</reference>
<dbReference type="GO" id="GO:0005634">
    <property type="term" value="C:nucleus"/>
    <property type="evidence" value="ECO:0007669"/>
    <property type="project" value="UniProtKB-SubCell"/>
</dbReference>
<keyword evidence="6" id="KW-0862">Zinc</keyword>
<dbReference type="Gene3D" id="3.30.160.60">
    <property type="entry name" value="Classic Zinc Finger"/>
    <property type="match status" value="9"/>
</dbReference>
<feature type="domain" description="C2H2-type" evidence="19">
    <location>
        <begin position="234"/>
        <end position="261"/>
    </location>
</feature>
<dbReference type="PANTHER" id="PTHR16515">
    <property type="entry name" value="PR DOMAIN ZINC FINGER PROTEIN"/>
    <property type="match status" value="1"/>
</dbReference>
<sequence>MAAATQSQQQLMEGVGVEGGTGVEMMVMDSLDPTLLQMKTEVVNMEEQAALGLGELQLVQVPVSATTVEALQQGNFVDTTAMPKDGDPVICHTLPLPEGFQVVKVGANGEVETVEQEEEGPPNDDPTWAKDPDYQPPSGVVKKIKKGKKSRLRYAEGDKDMDVSVYDFEEEQQEGLLSEVNAEKVVGNMKPPKPTKIKKKGVKKTFQCELCSYTCPRRSNLDRHMKSHTDERPHKCHLCGRAFRTVTLLRNHLNTHTGTRPHKCTDCDMAFVTSGELVRHRRYKHTHEKPFKCSMCDYASVEVSKLKRHIRSHTGERPFQCSLCSYASRDTYKLKRHMRTHSGEKPYECYICHARFTQSGTMKMHILQKHTENVAKFHCPHCDTVIARKSDLGVHLRKQHSFIETGKKCRYCDAVFHERYALIQHQKSHKNEKRFKCDMCDYCCRQERHMVMHRRTHTGEKPYACSQCEKTFRQKQLLDMHFKRYHDPNFIPATFVCPKCNKTFTRRNTMARHAENCSGEVEDAENGATIPKKGRRGRKRKMRSRRDDDDDSGETWTPFWVDLANYSYPKPHPVPVSTHTPSPCL</sequence>
<evidence type="ECO:0000256" key="17">
    <source>
        <dbReference type="PROSITE-ProRule" id="PRU00042"/>
    </source>
</evidence>
<evidence type="ECO:0000256" key="16">
    <source>
        <dbReference type="ARBA" id="ARBA00080637"/>
    </source>
</evidence>
<reference evidence="20" key="3">
    <citation type="submission" date="2025-09" db="UniProtKB">
        <authorList>
            <consortium name="Ensembl"/>
        </authorList>
    </citation>
    <scope>IDENTIFICATION</scope>
</reference>
<feature type="domain" description="C2H2-type" evidence="19">
    <location>
        <begin position="347"/>
        <end position="375"/>
    </location>
</feature>
<dbReference type="FunFam" id="3.30.160.60:FF:000222">
    <property type="entry name" value="Putative transcriptional repressor ctcf"/>
    <property type="match status" value="1"/>
</dbReference>
<feature type="domain" description="C2H2-type" evidence="19">
    <location>
        <begin position="407"/>
        <end position="434"/>
    </location>
</feature>
<evidence type="ECO:0000256" key="12">
    <source>
        <dbReference type="ARBA" id="ARBA00061457"/>
    </source>
</evidence>
<dbReference type="InterPro" id="IPR036236">
    <property type="entry name" value="Znf_C2H2_sf"/>
</dbReference>
<dbReference type="Ensembl" id="ENSACLT00000089529.1">
    <property type="protein sequence ID" value="ENSACLP00000084042.1"/>
    <property type="gene ID" value="ENSACLG00000015731.2"/>
</dbReference>
<feature type="region of interest" description="Disordered" evidence="18">
    <location>
        <begin position="113"/>
        <end position="138"/>
    </location>
</feature>
<feature type="compositionally biased region" description="Basic residues" evidence="18">
    <location>
        <begin position="532"/>
        <end position="544"/>
    </location>
</feature>
<evidence type="ECO:0000256" key="4">
    <source>
        <dbReference type="ARBA" id="ARBA00022737"/>
    </source>
</evidence>
<evidence type="ECO:0000256" key="3">
    <source>
        <dbReference type="ARBA" id="ARBA00022723"/>
    </source>
</evidence>